<dbReference type="Gene3D" id="3.30.40.10">
    <property type="entry name" value="Zinc/RING finger domain, C3HC4 (zinc finger)"/>
    <property type="match status" value="1"/>
</dbReference>
<dbReference type="PANTHER" id="PTHR10333">
    <property type="entry name" value="INHIBITOR OF GROWTH PROTEIN"/>
    <property type="match status" value="1"/>
</dbReference>
<comment type="subcellular location">
    <subcellularLocation>
        <location evidence="1 14">Nucleus</location>
    </subcellularLocation>
</comment>
<evidence type="ECO:0000259" key="16">
    <source>
        <dbReference type="PROSITE" id="PS50016"/>
    </source>
</evidence>
<keyword evidence="18" id="KW-1185">Reference proteome</keyword>
<feature type="binding site" evidence="12">
    <location>
        <position position="405"/>
    </location>
    <ligand>
        <name>Zn(2+)</name>
        <dbReference type="ChEBI" id="CHEBI:29105"/>
        <label>1</label>
    </ligand>
</feature>
<evidence type="ECO:0000256" key="7">
    <source>
        <dbReference type="ARBA" id="ARBA00022853"/>
    </source>
</evidence>
<dbReference type="GO" id="GO:0005634">
    <property type="term" value="C:nucleus"/>
    <property type="evidence" value="ECO:0007669"/>
    <property type="project" value="UniProtKB-SubCell"/>
</dbReference>
<dbReference type="InterPro" id="IPR028651">
    <property type="entry name" value="ING_fam"/>
</dbReference>
<organism evidence="17 18">
    <name type="scientific">Adineta ricciae</name>
    <name type="common">Rotifer</name>
    <dbReference type="NCBI Taxonomy" id="249248"/>
    <lineage>
        <taxon>Eukaryota</taxon>
        <taxon>Metazoa</taxon>
        <taxon>Spiralia</taxon>
        <taxon>Gnathifera</taxon>
        <taxon>Rotifera</taxon>
        <taxon>Eurotatoria</taxon>
        <taxon>Bdelloidea</taxon>
        <taxon>Adinetida</taxon>
        <taxon>Adinetidae</taxon>
        <taxon>Adineta</taxon>
    </lineage>
</organism>
<comment type="function">
    <text evidence="14">Component of an histone acetyltransferase complex.</text>
</comment>
<evidence type="ECO:0000313" key="18">
    <source>
        <dbReference type="Proteomes" id="UP000663828"/>
    </source>
</evidence>
<keyword evidence="7 14" id="KW-0156">Chromatin regulator</keyword>
<dbReference type="EMBL" id="CAJNOR010002353">
    <property type="protein sequence ID" value="CAF1282410.1"/>
    <property type="molecule type" value="Genomic_DNA"/>
</dbReference>
<keyword evidence="10 14" id="KW-0539">Nucleus</keyword>
<dbReference type="PROSITE" id="PS01359">
    <property type="entry name" value="ZF_PHD_1"/>
    <property type="match status" value="1"/>
</dbReference>
<feature type="compositionally biased region" description="Polar residues" evidence="15">
    <location>
        <begin position="71"/>
        <end position="86"/>
    </location>
</feature>
<keyword evidence="9" id="KW-0804">Transcription</keyword>
<dbReference type="PROSITE" id="PS50016">
    <property type="entry name" value="ZF_PHD_2"/>
    <property type="match status" value="1"/>
</dbReference>
<dbReference type="GO" id="GO:0006325">
    <property type="term" value="P:chromatin organization"/>
    <property type="evidence" value="ECO:0007669"/>
    <property type="project" value="UniProtKB-KW"/>
</dbReference>
<dbReference type="PANTHER" id="PTHR10333:SF103">
    <property type="entry name" value="INHIBITOR OF GROWTH PROTEIN 3"/>
    <property type="match status" value="1"/>
</dbReference>
<keyword evidence="3" id="KW-0341">Growth regulation</keyword>
<dbReference type="InterPro" id="IPR024610">
    <property type="entry name" value="ING_N_histone-binding"/>
</dbReference>
<sequence>MHYLEDYLELLDPLPEIMREKLTLMRENDLKIQAEFAQLEEDASQFLTSYRQYQQQSSLSPTRSKIDTHRSTPATATIESSEQPLTPEQLAAQQQKQAEYDKLVETHQQLIKATTLKVTLANDSHDIVERYYKKLESDLNKFKMELEADYSGITETLEKRIYFSHGTLSSMIIIFLLGFASEGFNECDNARGENNNLDPTLLDMESIFDPLDDMTTSSSLNDDYINQSTLSYLMSSQSRRLSAGLLPSNSSSLFNRKQQPQRLLSNPSGSSRGRKRLQGTSSTNNIGKHRKRSATRNPFLNDSFQSHPLHHFLPPSDSDESSSASNLQSNNLPTSDYFQLTNQTSSPNLFDDETNGGFDSGNVLGNFPGQAIDERRYCFCNEMSYGDMIACDNPTCRREWFHYPCVNIVTPPKGKWFCSECTLMQQQQQQQLQQQQSQVPTTKRTSTS</sequence>
<evidence type="ECO:0000256" key="3">
    <source>
        <dbReference type="ARBA" id="ARBA00022604"/>
    </source>
</evidence>
<dbReference type="AlphaFoldDB" id="A0A815CCW3"/>
<dbReference type="InterPro" id="IPR013083">
    <property type="entry name" value="Znf_RING/FYVE/PHD"/>
</dbReference>
<feature type="domain" description="PHD-type" evidence="16">
    <location>
        <begin position="375"/>
        <end position="424"/>
    </location>
</feature>
<feature type="site" description="Histone H3K4me3 binding" evidence="11">
    <location>
        <position position="377"/>
    </location>
</feature>
<evidence type="ECO:0000256" key="11">
    <source>
        <dbReference type="PIRSR" id="PIRSR628651-50"/>
    </source>
</evidence>
<feature type="binding site" evidence="12">
    <location>
        <position position="396"/>
    </location>
    <ligand>
        <name>Zn(2+)</name>
        <dbReference type="ChEBI" id="CHEBI:29105"/>
        <label>2</label>
    </ligand>
</feature>
<comment type="caution">
    <text evidence="17">The sequence shown here is derived from an EMBL/GenBank/DDBJ whole genome shotgun (WGS) entry which is preliminary data.</text>
</comment>
<evidence type="ECO:0000256" key="14">
    <source>
        <dbReference type="RuleBase" id="RU361213"/>
    </source>
</evidence>
<proteinExistence type="inferred from homology"/>
<feature type="binding site" evidence="12">
    <location>
        <position position="402"/>
    </location>
    <ligand>
        <name>Zn(2+)</name>
        <dbReference type="ChEBI" id="CHEBI:29105"/>
        <label>1</label>
    </ligand>
</feature>
<feature type="site" description="Histone H3K4me3 binding" evidence="11">
    <location>
        <position position="392"/>
    </location>
</feature>
<dbReference type="InterPro" id="IPR011011">
    <property type="entry name" value="Znf_FYVE_PHD"/>
</dbReference>
<dbReference type="InterPro" id="IPR019787">
    <property type="entry name" value="Znf_PHD-finger"/>
</dbReference>
<evidence type="ECO:0000256" key="15">
    <source>
        <dbReference type="SAM" id="MobiDB-lite"/>
    </source>
</evidence>
<evidence type="ECO:0000256" key="2">
    <source>
        <dbReference type="ARBA" id="ARBA00010210"/>
    </source>
</evidence>
<evidence type="ECO:0000256" key="6">
    <source>
        <dbReference type="ARBA" id="ARBA00022833"/>
    </source>
</evidence>
<evidence type="ECO:0000313" key="17">
    <source>
        <dbReference type="EMBL" id="CAF1282410.1"/>
    </source>
</evidence>
<accession>A0A815CCW3</accession>
<keyword evidence="5 13" id="KW-0863">Zinc-finger</keyword>
<evidence type="ECO:0000256" key="5">
    <source>
        <dbReference type="ARBA" id="ARBA00022771"/>
    </source>
</evidence>
<dbReference type="Proteomes" id="UP000663828">
    <property type="component" value="Unassembled WGS sequence"/>
</dbReference>
<dbReference type="Pfam" id="PF12998">
    <property type="entry name" value="ING"/>
    <property type="match status" value="2"/>
</dbReference>
<dbReference type="GO" id="GO:0008270">
    <property type="term" value="F:zinc ion binding"/>
    <property type="evidence" value="ECO:0007669"/>
    <property type="project" value="UniProtKB-KW"/>
</dbReference>
<comment type="similarity">
    <text evidence="2 14">Belongs to the ING family.</text>
</comment>
<evidence type="ECO:0000256" key="10">
    <source>
        <dbReference type="ARBA" id="ARBA00023242"/>
    </source>
</evidence>
<feature type="binding site" evidence="12">
    <location>
        <position position="391"/>
    </location>
    <ligand>
        <name>Zn(2+)</name>
        <dbReference type="ChEBI" id="CHEBI:29105"/>
        <label>2</label>
    </ligand>
</feature>
<dbReference type="GO" id="GO:0035267">
    <property type="term" value="C:NuA4 histone acetyltransferase complex"/>
    <property type="evidence" value="ECO:0007669"/>
    <property type="project" value="TreeGrafter"/>
</dbReference>
<evidence type="ECO:0000256" key="9">
    <source>
        <dbReference type="ARBA" id="ARBA00023163"/>
    </source>
</evidence>
<feature type="site" description="Histone H3K4me3 binding" evidence="11">
    <location>
        <position position="388"/>
    </location>
</feature>
<protein>
    <recommendedName>
        <fullName evidence="14">Inhibitor of growth protein</fullName>
    </recommendedName>
</protein>
<evidence type="ECO:0000256" key="8">
    <source>
        <dbReference type="ARBA" id="ARBA00023015"/>
    </source>
</evidence>
<feature type="site" description="Histone H3K4me3 binding" evidence="11">
    <location>
        <position position="400"/>
    </location>
</feature>
<feature type="compositionally biased region" description="Polar residues" evidence="15">
    <location>
        <begin position="250"/>
        <end position="271"/>
    </location>
</feature>
<feature type="compositionally biased region" description="Low complexity" evidence="15">
    <location>
        <begin position="313"/>
        <end position="333"/>
    </location>
</feature>
<feature type="compositionally biased region" description="Polar residues" evidence="15">
    <location>
        <begin position="295"/>
        <end position="306"/>
    </location>
</feature>
<feature type="binding site" evidence="12">
    <location>
        <position position="378"/>
    </location>
    <ligand>
        <name>Zn(2+)</name>
        <dbReference type="ChEBI" id="CHEBI:29105"/>
        <label>1</label>
    </ligand>
</feature>
<comment type="domain">
    <text evidence="14">The PHD-type zinc finger mediates the binding to H3K4me3.</text>
</comment>
<evidence type="ECO:0000256" key="12">
    <source>
        <dbReference type="PIRSR" id="PIRSR628651-51"/>
    </source>
</evidence>
<keyword evidence="6 12" id="KW-0862">Zinc</keyword>
<feature type="binding site" evidence="12">
    <location>
        <position position="418"/>
    </location>
    <ligand>
        <name>Zn(2+)</name>
        <dbReference type="ChEBI" id="CHEBI:29105"/>
        <label>2</label>
    </ligand>
</feature>
<dbReference type="SMART" id="SM00249">
    <property type="entry name" value="PHD"/>
    <property type="match status" value="1"/>
</dbReference>
<feature type="region of interest" description="Disordered" evidence="15">
    <location>
        <begin position="250"/>
        <end position="354"/>
    </location>
</feature>
<dbReference type="CDD" id="cd15505">
    <property type="entry name" value="PHD_ING"/>
    <property type="match status" value="1"/>
</dbReference>
<reference evidence="17" key="1">
    <citation type="submission" date="2021-02" db="EMBL/GenBank/DDBJ databases">
        <authorList>
            <person name="Nowell W R."/>
        </authorList>
    </citation>
    <scope>NUCLEOTIDE SEQUENCE</scope>
</reference>
<feature type="binding site" evidence="12">
    <location>
        <position position="380"/>
    </location>
    <ligand>
        <name>Zn(2+)</name>
        <dbReference type="ChEBI" id="CHEBI:29105"/>
        <label>1</label>
    </ligand>
</feature>
<evidence type="ECO:0000256" key="4">
    <source>
        <dbReference type="ARBA" id="ARBA00022723"/>
    </source>
</evidence>
<dbReference type="InterPro" id="IPR019786">
    <property type="entry name" value="Zinc_finger_PHD-type_CS"/>
</dbReference>
<evidence type="ECO:0000256" key="13">
    <source>
        <dbReference type="PROSITE-ProRule" id="PRU00146"/>
    </source>
</evidence>
<feature type="compositionally biased region" description="Polar residues" evidence="15">
    <location>
        <begin position="334"/>
        <end position="348"/>
    </location>
</feature>
<name>A0A815CCW3_ADIRI</name>
<comment type="subunit">
    <text evidence="14">Component of an histone acetyltransferase complex. Interacts with H3K4me3 and to a lesser extent with H3K4me2.</text>
</comment>
<keyword evidence="8" id="KW-0805">Transcription regulation</keyword>
<feature type="binding site" evidence="12">
    <location>
        <position position="421"/>
    </location>
    <ligand>
        <name>Zn(2+)</name>
        <dbReference type="ChEBI" id="CHEBI:29105"/>
        <label>2</label>
    </ligand>
</feature>
<feature type="region of interest" description="Disordered" evidence="15">
    <location>
        <begin position="57"/>
        <end position="86"/>
    </location>
</feature>
<dbReference type="InterPro" id="IPR001965">
    <property type="entry name" value="Znf_PHD"/>
</dbReference>
<dbReference type="Gene3D" id="6.10.140.1740">
    <property type="match status" value="1"/>
</dbReference>
<keyword evidence="4 12" id="KW-0479">Metal-binding</keyword>
<evidence type="ECO:0000256" key="1">
    <source>
        <dbReference type="ARBA" id="ARBA00004123"/>
    </source>
</evidence>
<gene>
    <name evidence="17" type="ORF">XAT740_LOCUS27890</name>
</gene>
<dbReference type="SMART" id="SM01408">
    <property type="entry name" value="ING"/>
    <property type="match status" value="1"/>
</dbReference>
<dbReference type="SUPFAM" id="SSF57903">
    <property type="entry name" value="FYVE/PHD zinc finger"/>
    <property type="match status" value="1"/>
</dbReference>